<dbReference type="InterPro" id="IPR001245">
    <property type="entry name" value="Ser-Thr/Tyr_kinase_cat_dom"/>
</dbReference>
<dbReference type="InterPro" id="IPR051681">
    <property type="entry name" value="Ser/Thr_Kinases-Pseudokinases"/>
</dbReference>
<feature type="domain" description="Protein kinase" evidence="3">
    <location>
        <begin position="268"/>
        <end position="536"/>
    </location>
</feature>
<name>A0A9W4SJ59_9GLOM</name>
<dbReference type="PANTHER" id="PTHR44329">
    <property type="entry name" value="SERINE/THREONINE-PROTEIN KINASE TNNI3K-RELATED"/>
    <property type="match status" value="1"/>
</dbReference>
<dbReference type="Gene3D" id="1.10.510.10">
    <property type="entry name" value="Transferase(Phosphotransferase) domain 1"/>
    <property type="match status" value="1"/>
</dbReference>
<dbReference type="InterPro" id="IPR011990">
    <property type="entry name" value="TPR-like_helical_dom_sf"/>
</dbReference>
<dbReference type="PROSITE" id="PS50011">
    <property type="entry name" value="PROTEIN_KINASE_DOM"/>
    <property type="match status" value="1"/>
</dbReference>
<evidence type="ECO:0000256" key="2">
    <source>
        <dbReference type="ARBA" id="ARBA00022840"/>
    </source>
</evidence>
<gene>
    <name evidence="4" type="ORF">FWILDA_LOCUS5093</name>
</gene>
<comment type="caution">
    <text evidence="4">The sequence shown here is derived from an EMBL/GenBank/DDBJ whole genome shotgun (WGS) entry which is preliminary data.</text>
</comment>
<dbReference type="AlphaFoldDB" id="A0A9W4SJ59"/>
<dbReference type="GO" id="GO:0007166">
    <property type="term" value="P:cell surface receptor signaling pathway"/>
    <property type="evidence" value="ECO:0007669"/>
    <property type="project" value="InterPro"/>
</dbReference>
<dbReference type="Proteomes" id="UP001153678">
    <property type="component" value="Unassembled WGS sequence"/>
</dbReference>
<evidence type="ECO:0000313" key="5">
    <source>
        <dbReference type="Proteomes" id="UP001153678"/>
    </source>
</evidence>
<dbReference type="GO" id="GO:0004672">
    <property type="term" value="F:protein kinase activity"/>
    <property type="evidence" value="ECO:0007669"/>
    <property type="project" value="InterPro"/>
</dbReference>
<protein>
    <submittedName>
        <fullName evidence="4">15560_t:CDS:1</fullName>
    </submittedName>
</protein>
<sequence>MFFPASINKFTKKKSSKTDKFIETASNYTGYGEAVVKVTSSINTATSVLIPFEKFLPLFGDVVKILDNAVQMYVIAQHNKNICKLLIQRIGVANSQISILKTQKDLFTTESYESLQKLVNLLGLMRNFIGDISKYGKIRKYLEGKTIQQTYQELCKEYDSSINFLNLLVTINFRISAKEENEMIRKDIAALEKFGSLLESSIDASKKQTHRLKSVVKEVIELSQLSQLKQLNQVIQEVRDVKSMIDNLPKNNKSKNQKLIDNYFQEKLLKYEEYKQDESYNVKNNLRKYKHLINGQEYAFKKVASEKHSEELDQIKNQLIILKQIKGCLNIIYFYGLSFDGNYYYLVTEWASKANLRKYLECKIGIELKIRIAFDVVKGLNFLNAVGIVHHDVRPDNIVITEHDQAKITNFEYSRGNKDQTKNQELNIMRSRYNAPEILARSREEDVKQKYDVKCEVYSFGLLLWEIAEEKLPYKDKNDVLSIYNLVCLERYQEQFSPDSKFPIKYRNLSKMAVDQNPERRPVFADILIKLNDIYVEFENQSSNAVEEEPPSIPSAVFDWSLFDYMTLDEAIKEHEKAENGDVDVERDKIYKCFETFACMNDYQAKYYQAFYITKGWSDLKCEKFERDKKALELFREVADYSDEFPEAQLRYGTMLTQGLGCKRDSQQGTQYLLKAANNGNKTAMFNIATWYYMNKDKPSGDRYMTMSALKDYPPAIKYCKKNNIL</sequence>
<dbReference type="InterPro" id="IPR006597">
    <property type="entry name" value="Sel1-like"/>
</dbReference>
<dbReference type="InterPro" id="IPR008266">
    <property type="entry name" value="Tyr_kinase_AS"/>
</dbReference>
<dbReference type="SUPFAM" id="SSF81901">
    <property type="entry name" value="HCP-like"/>
    <property type="match status" value="1"/>
</dbReference>
<dbReference type="Pfam" id="PF07714">
    <property type="entry name" value="PK_Tyr_Ser-Thr"/>
    <property type="match status" value="1"/>
</dbReference>
<reference evidence="4" key="1">
    <citation type="submission" date="2022-08" db="EMBL/GenBank/DDBJ databases">
        <authorList>
            <person name="Kallberg Y."/>
            <person name="Tangrot J."/>
            <person name="Rosling A."/>
        </authorList>
    </citation>
    <scope>NUCLEOTIDE SEQUENCE</scope>
    <source>
        <strain evidence="4">Wild A</strain>
    </source>
</reference>
<dbReference type="Gene3D" id="1.25.40.10">
    <property type="entry name" value="Tetratricopeptide repeat domain"/>
    <property type="match status" value="1"/>
</dbReference>
<dbReference type="PANTHER" id="PTHR44329:SF298">
    <property type="entry name" value="MIXED LINEAGE KINASE DOMAIN-LIKE PROTEIN"/>
    <property type="match status" value="1"/>
</dbReference>
<evidence type="ECO:0000256" key="1">
    <source>
        <dbReference type="ARBA" id="ARBA00022741"/>
    </source>
</evidence>
<accession>A0A9W4SJ59</accession>
<dbReference type="OrthoDB" id="5986190at2759"/>
<keyword evidence="1" id="KW-0547">Nucleotide-binding</keyword>
<dbReference type="InterPro" id="IPR000719">
    <property type="entry name" value="Prot_kinase_dom"/>
</dbReference>
<keyword evidence="5" id="KW-1185">Reference proteome</keyword>
<evidence type="ECO:0000313" key="4">
    <source>
        <dbReference type="EMBL" id="CAI2171462.1"/>
    </source>
</evidence>
<dbReference type="InterPro" id="IPR036537">
    <property type="entry name" value="Adaptor_Cbl_N_dom_sf"/>
</dbReference>
<dbReference type="PROSITE" id="PS00109">
    <property type="entry name" value="PROTEIN_KINASE_TYR"/>
    <property type="match status" value="1"/>
</dbReference>
<keyword evidence="2" id="KW-0067">ATP-binding</keyword>
<dbReference type="CDD" id="cd21037">
    <property type="entry name" value="MLKL_NTD"/>
    <property type="match status" value="1"/>
</dbReference>
<dbReference type="InterPro" id="IPR011009">
    <property type="entry name" value="Kinase-like_dom_sf"/>
</dbReference>
<evidence type="ECO:0000259" key="3">
    <source>
        <dbReference type="PROSITE" id="PS50011"/>
    </source>
</evidence>
<dbReference type="GO" id="GO:0097527">
    <property type="term" value="P:necroptotic signaling pathway"/>
    <property type="evidence" value="ECO:0007669"/>
    <property type="project" value="TreeGrafter"/>
</dbReference>
<proteinExistence type="predicted"/>
<dbReference type="SUPFAM" id="SSF56112">
    <property type="entry name" value="Protein kinase-like (PK-like)"/>
    <property type="match status" value="1"/>
</dbReference>
<dbReference type="SMART" id="SM00671">
    <property type="entry name" value="SEL1"/>
    <property type="match status" value="2"/>
</dbReference>
<dbReference type="InterPro" id="IPR059179">
    <property type="entry name" value="MLKL-like_MCAfunc"/>
</dbReference>
<dbReference type="GO" id="GO:0005524">
    <property type="term" value="F:ATP binding"/>
    <property type="evidence" value="ECO:0007669"/>
    <property type="project" value="UniProtKB-KW"/>
</dbReference>
<dbReference type="Gene3D" id="1.20.930.20">
    <property type="entry name" value="Adaptor protein Cbl, N-terminal domain"/>
    <property type="match status" value="1"/>
</dbReference>
<organism evidence="4 5">
    <name type="scientific">Funneliformis geosporum</name>
    <dbReference type="NCBI Taxonomy" id="1117311"/>
    <lineage>
        <taxon>Eukaryota</taxon>
        <taxon>Fungi</taxon>
        <taxon>Fungi incertae sedis</taxon>
        <taxon>Mucoromycota</taxon>
        <taxon>Glomeromycotina</taxon>
        <taxon>Glomeromycetes</taxon>
        <taxon>Glomerales</taxon>
        <taxon>Glomeraceae</taxon>
        <taxon>Funneliformis</taxon>
    </lineage>
</organism>
<dbReference type="EMBL" id="CAMKVN010000822">
    <property type="protein sequence ID" value="CAI2171462.1"/>
    <property type="molecule type" value="Genomic_DNA"/>
</dbReference>